<comment type="caution">
    <text evidence="2">The sequence shown here is derived from an EMBL/GenBank/DDBJ whole genome shotgun (WGS) entry which is preliminary data.</text>
</comment>
<dbReference type="PATRIC" id="fig|86840.3.peg.6011"/>
<dbReference type="EMBL" id="RBOW01000803">
    <property type="protein sequence ID" value="RMN22269.1"/>
    <property type="molecule type" value="Genomic_DNA"/>
</dbReference>
<evidence type="ECO:0000313" key="2">
    <source>
        <dbReference type="EMBL" id="KPW74907.1"/>
    </source>
</evidence>
<gene>
    <name evidence="2" type="ORF">ALO81_04175</name>
    <name evidence="3" type="ORF">ALQ64_03965</name>
</gene>
<evidence type="ECO:0000313" key="3">
    <source>
        <dbReference type="EMBL" id="RMN22269.1"/>
    </source>
</evidence>
<evidence type="ECO:0000313" key="5">
    <source>
        <dbReference type="Proteomes" id="UP000281372"/>
    </source>
</evidence>
<proteinExistence type="predicted"/>
<organism evidence="2 4">
    <name type="scientific">Pseudomonas cannabina</name>
    <dbReference type="NCBI Taxonomy" id="86840"/>
    <lineage>
        <taxon>Bacteria</taxon>
        <taxon>Pseudomonadati</taxon>
        <taxon>Pseudomonadota</taxon>
        <taxon>Gammaproteobacteria</taxon>
        <taxon>Pseudomonadales</taxon>
        <taxon>Pseudomonadaceae</taxon>
        <taxon>Pseudomonas</taxon>
    </lineage>
</organism>
<feature type="region of interest" description="Disordered" evidence="1">
    <location>
        <begin position="40"/>
        <end position="62"/>
    </location>
</feature>
<evidence type="ECO:0000256" key="1">
    <source>
        <dbReference type="SAM" id="MobiDB-lite"/>
    </source>
</evidence>
<dbReference type="RefSeq" id="WP_054999865.1">
    <property type="nucleotide sequence ID" value="NZ_FNKU01000001.1"/>
</dbReference>
<reference evidence="3 5" key="2">
    <citation type="submission" date="2018-08" db="EMBL/GenBank/DDBJ databases">
        <title>Recombination of ecologically and evolutionarily significant loci maintains genetic cohesion in the Pseudomonas syringae species complex.</title>
        <authorList>
            <person name="Dillon M."/>
            <person name="Thakur S."/>
            <person name="Almeida R.N.D."/>
            <person name="Weir B.S."/>
            <person name="Guttman D.S."/>
        </authorList>
    </citation>
    <scope>NUCLEOTIDE SEQUENCE [LARGE SCALE GENOMIC DNA]</scope>
    <source>
        <strain evidence="3 5">ICMP 2821</strain>
    </source>
</reference>
<name>A0A0P9QVH0_PSECA</name>
<sequence length="62" mass="6514">MRKGFIELIHAKAAGHCLLLGDDAPQAAAHVRTLWAGNATVNDSGVGYGGNDEPDNQERVGK</sequence>
<dbReference type="EMBL" id="LJPX01000270">
    <property type="protein sequence ID" value="KPW74907.1"/>
    <property type="molecule type" value="Genomic_DNA"/>
</dbReference>
<dbReference type="Proteomes" id="UP000050564">
    <property type="component" value="Unassembled WGS sequence"/>
</dbReference>
<dbReference type="AlphaFoldDB" id="A0A0P9QVH0"/>
<protein>
    <submittedName>
        <fullName evidence="2">Uncharacterized protein</fullName>
    </submittedName>
</protein>
<dbReference type="Proteomes" id="UP000281372">
    <property type="component" value="Unassembled WGS sequence"/>
</dbReference>
<reference evidence="2 4" key="1">
    <citation type="submission" date="2015-09" db="EMBL/GenBank/DDBJ databases">
        <title>Genome announcement of multiple Pseudomonas syringae strains.</title>
        <authorList>
            <person name="Thakur S."/>
            <person name="Wang P.W."/>
            <person name="Gong Y."/>
            <person name="Weir B.S."/>
            <person name="Guttman D.S."/>
        </authorList>
    </citation>
    <scope>NUCLEOTIDE SEQUENCE [LARGE SCALE GENOMIC DNA]</scope>
    <source>
        <strain evidence="2 4">ICMP2823</strain>
    </source>
</reference>
<evidence type="ECO:0000313" key="4">
    <source>
        <dbReference type="Proteomes" id="UP000050564"/>
    </source>
</evidence>
<accession>A0A0P9QVH0</accession>